<evidence type="ECO:0000256" key="2">
    <source>
        <dbReference type="PROSITE-ProRule" id="PRU00339"/>
    </source>
</evidence>
<keyword evidence="3" id="KW-0812">Transmembrane</keyword>
<feature type="domain" description="HTH araC/xylS-type" evidence="4">
    <location>
        <begin position="446"/>
        <end position="554"/>
    </location>
</feature>
<dbReference type="PROSITE" id="PS50005">
    <property type="entry name" value="TPR"/>
    <property type="match status" value="1"/>
</dbReference>
<dbReference type="EMBL" id="CADCSU010000068">
    <property type="protein sequence ID" value="CAA9197231.1"/>
    <property type="molecule type" value="Genomic_DNA"/>
</dbReference>
<dbReference type="InterPro" id="IPR011990">
    <property type="entry name" value="TPR-like_helical_dom_sf"/>
</dbReference>
<reference evidence="5 6" key="1">
    <citation type="submission" date="2020-02" db="EMBL/GenBank/DDBJ databases">
        <authorList>
            <person name="Criscuolo A."/>
        </authorList>
    </citation>
    <scope>NUCLEOTIDE SEQUENCE [LARGE SCALE GENOMIC DNA]</scope>
    <source>
        <strain evidence="5">CIP105534</strain>
    </source>
</reference>
<evidence type="ECO:0000256" key="1">
    <source>
        <dbReference type="ARBA" id="ARBA00023125"/>
    </source>
</evidence>
<keyword evidence="3" id="KW-0472">Membrane</keyword>
<feature type="transmembrane region" description="Helical" evidence="3">
    <location>
        <begin position="380"/>
        <end position="399"/>
    </location>
</feature>
<dbReference type="Gene3D" id="1.25.40.10">
    <property type="entry name" value="Tetratricopeptide repeat domain"/>
    <property type="match status" value="2"/>
</dbReference>
<evidence type="ECO:0000259" key="4">
    <source>
        <dbReference type="PROSITE" id="PS01124"/>
    </source>
</evidence>
<dbReference type="SMART" id="SM00342">
    <property type="entry name" value="HTH_ARAC"/>
    <property type="match status" value="1"/>
</dbReference>
<dbReference type="SUPFAM" id="SSF48452">
    <property type="entry name" value="TPR-like"/>
    <property type="match status" value="2"/>
</dbReference>
<dbReference type="PROSITE" id="PS01124">
    <property type="entry name" value="HTH_ARAC_FAMILY_2"/>
    <property type="match status" value="1"/>
</dbReference>
<dbReference type="GO" id="GO:0043565">
    <property type="term" value="F:sequence-specific DNA binding"/>
    <property type="evidence" value="ECO:0007669"/>
    <property type="project" value="InterPro"/>
</dbReference>
<dbReference type="InterPro" id="IPR019734">
    <property type="entry name" value="TPR_rpt"/>
</dbReference>
<protein>
    <recommendedName>
        <fullName evidence="4">HTH araC/xylS-type domain-containing protein</fullName>
    </recommendedName>
</protein>
<evidence type="ECO:0000313" key="5">
    <source>
        <dbReference type="EMBL" id="CAA9197231.1"/>
    </source>
</evidence>
<evidence type="ECO:0000256" key="3">
    <source>
        <dbReference type="SAM" id="Phobius"/>
    </source>
</evidence>
<feature type="repeat" description="TPR" evidence="2">
    <location>
        <begin position="268"/>
        <end position="301"/>
    </location>
</feature>
<evidence type="ECO:0000313" key="6">
    <source>
        <dbReference type="Proteomes" id="UP000479938"/>
    </source>
</evidence>
<dbReference type="GO" id="GO:0003700">
    <property type="term" value="F:DNA-binding transcription factor activity"/>
    <property type="evidence" value="ECO:0007669"/>
    <property type="project" value="InterPro"/>
</dbReference>
<dbReference type="PANTHER" id="PTHR43280">
    <property type="entry name" value="ARAC-FAMILY TRANSCRIPTIONAL REGULATOR"/>
    <property type="match status" value="1"/>
</dbReference>
<dbReference type="AlphaFoldDB" id="A0A6J4GEF1"/>
<dbReference type="Pfam" id="PF12833">
    <property type="entry name" value="HTH_18"/>
    <property type="match status" value="1"/>
</dbReference>
<keyword evidence="3" id="KW-1133">Transmembrane helix</keyword>
<organism evidence="5 6">
    <name type="scientific">Flavobacterium bizetiae</name>
    <dbReference type="NCBI Taxonomy" id="2704140"/>
    <lineage>
        <taxon>Bacteria</taxon>
        <taxon>Pseudomonadati</taxon>
        <taxon>Bacteroidota</taxon>
        <taxon>Flavobacteriia</taxon>
        <taxon>Flavobacteriales</taxon>
        <taxon>Flavobacteriaceae</taxon>
        <taxon>Flavobacterium</taxon>
    </lineage>
</organism>
<accession>A0A6J4GEF1</accession>
<keyword evidence="2" id="KW-0802">TPR repeat</keyword>
<sequence>MNQNQTLAIFLLLCHLILAQQKEHQIPDSLQNKSYDYLDDKAYTLKKDTSKAIVYLNAYLAKAKKEQNWKEIVNGYRNLSNQTSDKLTLIYADSAIYAAKKTNNNTVIGSAYLSKGISYYALKQHNYALDNYIIANSYLANSSDKYLIHKLKYHIALVKYYLGYYDESISLLKQCISYFKNDNPQPYLNSMHFLGVCYNRIGEYGLCDETNILGLAECKKLKITEMEVYFIHSQGINDYFKLNYTSSIKNIESSIEGLKEKNDFGNESVGYFYIGKSYWKMEKYEKALPYFKKVDQLFISKGYLRPDIREVYELLIDYYKTKDNPKLQLYYVDQLLKADRMLNETFHYLVGKINKEYNTQELLIEKENLKKELFIKNHKYSVLIGFTSLLFSGFLFVNYRNFRNKKFYKKRFEELILEINNSKNKIRTKEKIQKPAMPSINNDTGEIILKLLEKFENEKKYLERDWKLSGLATFFNHNPTYLSAIIHQYKEKSFNRYINDLKIEYIISLLSSNKVIRNYTNKALAEEAGFSSTERFAKAFKIKTGMPTAYFIEQIKKENTNANL</sequence>
<dbReference type="Gene3D" id="1.10.10.60">
    <property type="entry name" value="Homeodomain-like"/>
    <property type="match status" value="2"/>
</dbReference>
<proteinExistence type="predicted"/>
<dbReference type="PANTHER" id="PTHR43280:SF34">
    <property type="entry name" value="ARAC-FAMILY TRANSCRIPTIONAL REGULATOR"/>
    <property type="match status" value="1"/>
</dbReference>
<name>A0A6J4GEF1_9FLAO</name>
<gene>
    <name evidence="5" type="ORF">FLA105534_01530</name>
</gene>
<dbReference type="SMART" id="SM00028">
    <property type="entry name" value="TPR"/>
    <property type="match status" value="3"/>
</dbReference>
<dbReference type="Proteomes" id="UP000479938">
    <property type="component" value="Unassembled WGS sequence"/>
</dbReference>
<keyword evidence="6" id="KW-1185">Reference proteome</keyword>
<dbReference type="InterPro" id="IPR018060">
    <property type="entry name" value="HTH_AraC"/>
</dbReference>
<keyword evidence="1" id="KW-0238">DNA-binding</keyword>
<dbReference type="RefSeq" id="WP_173970205.1">
    <property type="nucleotide sequence ID" value="NZ_CADCSU010000068.1"/>
</dbReference>